<evidence type="ECO:0000256" key="13">
    <source>
        <dbReference type="ARBA" id="ARBA00023125"/>
    </source>
</evidence>
<dbReference type="PROSITE" id="PS50089">
    <property type="entry name" value="ZF_RING_2"/>
    <property type="match status" value="1"/>
</dbReference>
<evidence type="ECO:0000256" key="10">
    <source>
        <dbReference type="ARBA" id="ARBA00022771"/>
    </source>
</evidence>
<protein>
    <recommendedName>
        <fullName evidence="6">Postreplication repair E3 ubiquitin-protein ligase RAD18</fullName>
        <ecNumber evidence="5">2.3.2.27</ecNumber>
    </recommendedName>
    <alternativeName>
        <fullName evidence="17">Postreplication repair E3 ubiquitin-protein ligase rad18</fullName>
    </alternativeName>
    <alternativeName>
        <fullName evidence="16 18">RING-type E3 ubiquitin transferase RAD18</fullName>
    </alternativeName>
</protein>
<evidence type="ECO:0000259" key="22">
    <source>
        <dbReference type="PROSITE" id="PS50800"/>
    </source>
</evidence>
<dbReference type="SMART" id="SM00184">
    <property type="entry name" value="RING"/>
    <property type="match status" value="1"/>
</dbReference>
<evidence type="ECO:0000256" key="20">
    <source>
        <dbReference type="SAM" id="MobiDB-lite"/>
    </source>
</evidence>
<dbReference type="InterPro" id="IPR039577">
    <property type="entry name" value="Rad18"/>
</dbReference>
<evidence type="ECO:0000313" key="23">
    <source>
        <dbReference type="EMBL" id="KAI8579573.1"/>
    </source>
</evidence>
<gene>
    <name evidence="23" type="ORF">K450DRAFT_241636</name>
</gene>
<dbReference type="Pfam" id="PF02037">
    <property type="entry name" value="SAP"/>
    <property type="match status" value="1"/>
</dbReference>
<keyword evidence="8" id="KW-0479">Metal-binding</keyword>
<dbReference type="GO" id="GO:0005634">
    <property type="term" value="C:nucleus"/>
    <property type="evidence" value="ECO:0007669"/>
    <property type="project" value="UniProtKB-SubCell"/>
</dbReference>
<name>A0AAD5HF13_UMBRA</name>
<keyword evidence="14" id="KW-0234">DNA repair</keyword>
<evidence type="ECO:0000256" key="7">
    <source>
        <dbReference type="ARBA" id="ARBA00022679"/>
    </source>
</evidence>
<evidence type="ECO:0000256" key="17">
    <source>
        <dbReference type="ARBA" id="ARBA00074353"/>
    </source>
</evidence>
<feature type="domain" description="SAP" evidence="22">
    <location>
        <begin position="241"/>
        <end position="275"/>
    </location>
</feature>
<keyword evidence="24" id="KW-1185">Reference proteome</keyword>
<dbReference type="GeneID" id="75914462"/>
<reference evidence="23" key="2">
    <citation type="journal article" date="2022" name="Proc. Natl. Acad. Sci. U.S.A.">
        <title>Diploid-dominant life cycles characterize the early evolution of Fungi.</title>
        <authorList>
            <person name="Amses K.R."/>
            <person name="Simmons D.R."/>
            <person name="Longcore J.E."/>
            <person name="Mondo S.J."/>
            <person name="Seto K."/>
            <person name="Jeronimo G.H."/>
            <person name="Bonds A.E."/>
            <person name="Quandt C.A."/>
            <person name="Davis W.J."/>
            <person name="Chang Y."/>
            <person name="Federici B.A."/>
            <person name="Kuo A."/>
            <person name="LaButti K."/>
            <person name="Pangilinan J."/>
            <person name="Andreopoulos W."/>
            <person name="Tritt A."/>
            <person name="Riley R."/>
            <person name="Hundley H."/>
            <person name="Johnson J."/>
            <person name="Lipzen A."/>
            <person name="Barry K."/>
            <person name="Lang B.F."/>
            <person name="Cuomo C.A."/>
            <person name="Buchler N.E."/>
            <person name="Grigoriev I.V."/>
            <person name="Spatafora J.W."/>
            <person name="Stajich J.E."/>
            <person name="James T.Y."/>
        </authorList>
    </citation>
    <scope>NUCLEOTIDE SEQUENCE</scope>
    <source>
        <strain evidence="23">AG</strain>
    </source>
</reference>
<feature type="compositionally biased region" description="Low complexity" evidence="20">
    <location>
        <begin position="133"/>
        <end position="149"/>
    </location>
</feature>
<dbReference type="Pfam" id="PF13923">
    <property type="entry name" value="zf-C3HC4_2"/>
    <property type="match status" value="1"/>
</dbReference>
<dbReference type="GO" id="GO:0006513">
    <property type="term" value="P:protein monoubiquitination"/>
    <property type="evidence" value="ECO:0007669"/>
    <property type="project" value="InterPro"/>
</dbReference>
<evidence type="ECO:0000259" key="21">
    <source>
        <dbReference type="PROSITE" id="PS50089"/>
    </source>
</evidence>
<dbReference type="RefSeq" id="XP_051444577.1">
    <property type="nucleotide sequence ID" value="XM_051589117.1"/>
</dbReference>
<dbReference type="InterPro" id="IPR013083">
    <property type="entry name" value="Znf_RING/FYVE/PHD"/>
</dbReference>
<evidence type="ECO:0000256" key="16">
    <source>
        <dbReference type="ARBA" id="ARBA00031783"/>
    </source>
</evidence>
<dbReference type="GO" id="GO:0003697">
    <property type="term" value="F:single-stranded DNA binding"/>
    <property type="evidence" value="ECO:0007669"/>
    <property type="project" value="InterPro"/>
</dbReference>
<proteinExistence type="inferred from homology"/>
<feature type="compositionally biased region" description="Polar residues" evidence="20">
    <location>
        <begin position="110"/>
        <end position="125"/>
    </location>
</feature>
<dbReference type="InterPro" id="IPR003034">
    <property type="entry name" value="SAP_dom"/>
</dbReference>
<evidence type="ECO:0000313" key="24">
    <source>
        <dbReference type="Proteomes" id="UP001206595"/>
    </source>
</evidence>
<evidence type="ECO:0000256" key="15">
    <source>
        <dbReference type="ARBA" id="ARBA00023242"/>
    </source>
</evidence>
<feature type="domain" description="RING-type" evidence="21">
    <location>
        <begin position="25"/>
        <end position="64"/>
    </location>
</feature>
<reference evidence="23" key="1">
    <citation type="submission" date="2021-06" db="EMBL/GenBank/DDBJ databases">
        <authorList>
            <consortium name="DOE Joint Genome Institute"/>
            <person name="Mondo S.J."/>
            <person name="Amses K.R."/>
            <person name="Simmons D.R."/>
            <person name="Longcore J.E."/>
            <person name="Seto K."/>
            <person name="Alves G.H."/>
            <person name="Bonds A.E."/>
            <person name="Quandt C.A."/>
            <person name="Davis W.J."/>
            <person name="Chang Y."/>
            <person name="Letcher P.M."/>
            <person name="Powell M.J."/>
            <person name="Kuo A."/>
            <person name="Labutti K."/>
            <person name="Pangilinan J."/>
            <person name="Andreopoulos W."/>
            <person name="Tritt A."/>
            <person name="Riley R."/>
            <person name="Hundley H."/>
            <person name="Johnson J."/>
            <person name="Lipzen A."/>
            <person name="Barry K."/>
            <person name="Berbee M.L."/>
            <person name="Buchler N.E."/>
            <person name="Grigoriev I.V."/>
            <person name="Spatafora J.W."/>
            <person name="Stajich J.E."/>
            <person name="James T.Y."/>
        </authorList>
    </citation>
    <scope>NUCLEOTIDE SEQUENCE</scope>
    <source>
        <strain evidence="23">AG</strain>
    </source>
</reference>
<dbReference type="EMBL" id="MU620919">
    <property type="protein sequence ID" value="KAI8579573.1"/>
    <property type="molecule type" value="Genomic_DNA"/>
</dbReference>
<sequence>MDEDFDDPTDFANPAFEGVDEHLRCPICSEFFQTAMILKTCSHTFCSLCIRRSLTVEQCCPSCRTHSVETSLHNNYVVDNLVSVWKNNRKSILDLEGQLKQANERDKNAVTMSDSPMDTSLSQPTDGDERSPPARQTRSSSRRSASQTSAEAPPPVPEDTRVDCHICHRKIDLNHLNQHWDLCEQGKPDPSLDKPSSTSSSPSPSAKKPVMFGVHQPSTSKSLTRMKKAVDLGKKPQKIVYNLETPVGLRKVLRELGLPDKGDKSTLIKRHKEWISLYNANVDSTDPVDVKVLRKRLLEQEGRLAIVTEEKINQDGIEQHRFGIRQLD</sequence>
<feature type="region of interest" description="Disordered" evidence="20">
    <location>
        <begin position="186"/>
        <end position="222"/>
    </location>
</feature>
<keyword evidence="13" id="KW-0238">DNA-binding</keyword>
<keyword evidence="15" id="KW-0539">Nucleus</keyword>
<keyword evidence="12" id="KW-0862">Zinc</keyword>
<evidence type="ECO:0000256" key="12">
    <source>
        <dbReference type="ARBA" id="ARBA00022833"/>
    </source>
</evidence>
<comment type="catalytic activity">
    <reaction evidence="1">
        <text>S-ubiquitinyl-[E2 ubiquitin-conjugating enzyme]-L-cysteine + [acceptor protein]-L-lysine = [E2 ubiquitin-conjugating enzyme]-L-cysteine + N(6)-ubiquitinyl-[acceptor protein]-L-lysine.</text>
        <dbReference type="EC" id="2.3.2.27"/>
    </reaction>
</comment>
<organism evidence="23 24">
    <name type="scientific">Umbelopsis ramanniana AG</name>
    <dbReference type="NCBI Taxonomy" id="1314678"/>
    <lineage>
        <taxon>Eukaryota</taxon>
        <taxon>Fungi</taxon>
        <taxon>Fungi incertae sedis</taxon>
        <taxon>Mucoromycota</taxon>
        <taxon>Mucoromycotina</taxon>
        <taxon>Umbelopsidomycetes</taxon>
        <taxon>Umbelopsidales</taxon>
        <taxon>Umbelopsidaceae</taxon>
        <taxon>Umbelopsis</taxon>
    </lineage>
</organism>
<dbReference type="PROSITE" id="PS00518">
    <property type="entry name" value="ZF_RING_1"/>
    <property type="match status" value="1"/>
</dbReference>
<feature type="region of interest" description="Disordered" evidence="20">
    <location>
        <begin position="103"/>
        <end position="161"/>
    </location>
</feature>
<dbReference type="Proteomes" id="UP001206595">
    <property type="component" value="Unassembled WGS sequence"/>
</dbReference>
<evidence type="ECO:0000256" key="8">
    <source>
        <dbReference type="ARBA" id="ARBA00022723"/>
    </source>
</evidence>
<accession>A0AAD5HF13</accession>
<keyword evidence="11" id="KW-0833">Ubl conjugation pathway</keyword>
<keyword evidence="7" id="KW-0808">Transferase</keyword>
<dbReference type="SMART" id="SM00513">
    <property type="entry name" value="SAP"/>
    <property type="match status" value="1"/>
</dbReference>
<dbReference type="PROSITE" id="PS50800">
    <property type="entry name" value="SAP"/>
    <property type="match status" value="1"/>
</dbReference>
<comment type="pathway">
    <text evidence="3">Protein modification; protein ubiquitination.</text>
</comment>
<dbReference type="SUPFAM" id="SSF57850">
    <property type="entry name" value="RING/U-box"/>
    <property type="match status" value="1"/>
</dbReference>
<evidence type="ECO:0000256" key="11">
    <source>
        <dbReference type="ARBA" id="ARBA00022786"/>
    </source>
</evidence>
<keyword evidence="9" id="KW-0227">DNA damage</keyword>
<evidence type="ECO:0000256" key="2">
    <source>
        <dbReference type="ARBA" id="ARBA00004123"/>
    </source>
</evidence>
<dbReference type="InterPro" id="IPR017907">
    <property type="entry name" value="Znf_RING_CS"/>
</dbReference>
<evidence type="ECO:0000256" key="19">
    <source>
        <dbReference type="PROSITE-ProRule" id="PRU00175"/>
    </source>
</evidence>
<evidence type="ECO:0000256" key="4">
    <source>
        <dbReference type="ARBA" id="ARBA00009506"/>
    </source>
</evidence>
<feature type="compositionally biased region" description="Low complexity" evidence="20">
    <location>
        <begin position="193"/>
        <end position="209"/>
    </location>
</feature>
<evidence type="ECO:0000256" key="9">
    <source>
        <dbReference type="ARBA" id="ARBA00022763"/>
    </source>
</evidence>
<dbReference type="Gene3D" id="3.30.40.10">
    <property type="entry name" value="Zinc/RING finger domain, C3HC4 (zinc finger)"/>
    <property type="match status" value="1"/>
</dbReference>
<evidence type="ECO:0000256" key="18">
    <source>
        <dbReference type="ARBA" id="ARBA00082369"/>
    </source>
</evidence>
<evidence type="ECO:0000256" key="6">
    <source>
        <dbReference type="ARBA" id="ARBA00015551"/>
    </source>
</evidence>
<dbReference type="FunFam" id="3.30.40.10:FF:000172">
    <property type="entry name" value="E3 ubiquitin-protein ligase RAD18"/>
    <property type="match status" value="1"/>
</dbReference>
<evidence type="ECO:0000256" key="1">
    <source>
        <dbReference type="ARBA" id="ARBA00000900"/>
    </source>
</evidence>
<dbReference type="EC" id="2.3.2.27" evidence="5"/>
<comment type="similarity">
    <text evidence="4">Belongs to the RAD18 family.</text>
</comment>
<comment type="subcellular location">
    <subcellularLocation>
        <location evidence="2">Nucleus</location>
    </subcellularLocation>
</comment>
<comment type="caution">
    <text evidence="23">The sequence shown here is derived from an EMBL/GenBank/DDBJ whole genome shotgun (WGS) entry which is preliminary data.</text>
</comment>
<dbReference type="GO" id="GO:0061630">
    <property type="term" value="F:ubiquitin protein ligase activity"/>
    <property type="evidence" value="ECO:0007669"/>
    <property type="project" value="UniProtKB-EC"/>
</dbReference>
<dbReference type="GO" id="GO:0006301">
    <property type="term" value="P:DNA damage tolerance"/>
    <property type="evidence" value="ECO:0007669"/>
    <property type="project" value="InterPro"/>
</dbReference>
<dbReference type="NCBIfam" id="TIGR00599">
    <property type="entry name" value="rad18"/>
    <property type="match status" value="1"/>
</dbReference>
<dbReference type="InterPro" id="IPR004580">
    <property type="entry name" value="Rad18_fungi"/>
</dbReference>
<evidence type="ECO:0000256" key="14">
    <source>
        <dbReference type="ARBA" id="ARBA00023204"/>
    </source>
</evidence>
<dbReference type="GO" id="GO:0097505">
    <property type="term" value="C:Rad6-Rad18 complex"/>
    <property type="evidence" value="ECO:0007669"/>
    <property type="project" value="TreeGrafter"/>
</dbReference>
<dbReference type="GO" id="GO:0008270">
    <property type="term" value="F:zinc ion binding"/>
    <property type="evidence" value="ECO:0007669"/>
    <property type="project" value="UniProtKB-KW"/>
</dbReference>
<dbReference type="PANTHER" id="PTHR14134">
    <property type="entry name" value="E3 UBIQUITIN-PROTEIN LIGASE RAD18"/>
    <property type="match status" value="1"/>
</dbReference>
<evidence type="ECO:0000256" key="3">
    <source>
        <dbReference type="ARBA" id="ARBA00004906"/>
    </source>
</evidence>
<dbReference type="PANTHER" id="PTHR14134:SF2">
    <property type="entry name" value="E3 UBIQUITIN-PROTEIN LIGASE RAD18"/>
    <property type="match status" value="1"/>
</dbReference>
<dbReference type="AlphaFoldDB" id="A0AAD5HF13"/>
<dbReference type="InterPro" id="IPR001841">
    <property type="entry name" value="Znf_RING"/>
</dbReference>
<keyword evidence="10 19" id="KW-0863">Zinc-finger</keyword>
<evidence type="ECO:0000256" key="5">
    <source>
        <dbReference type="ARBA" id="ARBA00012483"/>
    </source>
</evidence>
<dbReference type="GO" id="GO:0006281">
    <property type="term" value="P:DNA repair"/>
    <property type="evidence" value="ECO:0007669"/>
    <property type="project" value="UniProtKB-KW"/>
</dbReference>